<evidence type="ECO:0000313" key="3">
    <source>
        <dbReference type="Proteomes" id="UP000683493"/>
    </source>
</evidence>
<accession>A0ABX8JKE1</accession>
<keyword evidence="1" id="KW-0732">Signal</keyword>
<dbReference type="PROSITE" id="PS51257">
    <property type="entry name" value="PROKAR_LIPOPROTEIN"/>
    <property type="match status" value="1"/>
</dbReference>
<feature type="signal peptide" evidence="1">
    <location>
        <begin position="1"/>
        <end position="19"/>
    </location>
</feature>
<dbReference type="Proteomes" id="UP000683493">
    <property type="component" value="Chromosome"/>
</dbReference>
<feature type="chain" id="PRO_5047231610" description="Lipoprotein" evidence="1">
    <location>
        <begin position="20"/>
        <end position="147"/>
    </location>
</feature>
<proteinExistence type="predicted"/>
<keyword evidence="3" id="KW-1185">Reference proteome</keyword>
<gene>
    <name evidence="2" type="ORF">KP005_06115</name>
</gene>
<evidence type="ECO:0000256" key="1">
    <source>
        <dbReference type="SAM" id="SignalP"/>
    </source>
</evidence>
<protein>
    <recommendedName>
        <fullName evidence="4">Lipoprotein</fullName>
    </recommendedName>
</protein>
<evidence type="ECO:0008006" key="4">
    <source>
        <dbReference type="Google" id="ProtNLM"/>
    </source>
</evidence>
<name>A0ABX8JKE1_9BACT</name>
<organism evidence="2 3">
    <name type="scientific">Geomonas diazotrophica</name>
    <dbReference type="NCBI Taxonomy" id="2843197"/>
    <lineage>
        <taxon>Bacteria</taxon>
        <taxon>Pseudomonadati</taxon>
        <taxon>Thermodesulfobacteriota</taxon>
        <taxon>Desulfuromonadia</taxon>
        <taxon>Geobacterales</taxon>
        <taxon>Geobacteraceae</taxon>
        <taxon>Geomonas</taxon>
    </lineage>
</organism>
<reference evidence="2 3" key="1">
    <citation type="submission" date="2021-06" db="EMBL/GenBank/DDBJ databases">
        <title>Gemonas diversity in paddy soil.</title>
        <authorList>
            <person name="Liu G."/>
        </authorList>
    </citation>
    <scope>NUCLEOTIDE SEQUENCE [LARGE SCALE GENOMIC DNA]</scope>
    <source>
        <strain evidence="2 3">RG29</strain>
    </source>
</reference>
<dbReference type="EMBL" id="CP076724">
    <property type="protein sequence ID" value="QWV98854.1"/>
    <property type="molecule type" value="Genomic_DNA"/>
</dbReference>
<evidence type="ECO:0000313" key="2">
    <source>
        <dbReference type="EMBL" id="QWV98854.1"/>
    </source>
</evidence>
<sequence length="147" mass="16291">MLKKLGYFLLLGVSLTVTAGCANRATGTLTAGVDLGKLKTFYVVQAPDDKRNTYQLIKENLEKRGFGATTGPELKPPYQSDAVVTYADKWMWDITMYMLELTIIFRDPKTDFPLATGNSLHASLTRKPPADMVDEVLTNIFNAKPAK</sequence>